<evidence type="ECO:0000256" key="2">
    <source>
        <dbReference type="ARBA" id="ARBA00009178"/>
    </source>
</evidence>
<dbReference type="EMBL" id="CAADRP010002041">
    <property type="protein sequence ID" value="VFU60031.1"/>
    <property type="molecule type" value="Genomic_DNA"/>
</dbReference>
<keyword evidence="4" id="KW-0372">Hormone</keyword>
<dbReference type="AlphaFoldDB" id="A0A6N2NDW8"/>
<keyword evidence="6" id="KW-1015">Disulfide bond</keyword>
<evidence type="ECO:0000256" key="3">
    <source>
        <dbReference type="ARBA" id="ARBA00022525"/>
    </source>
</evidence>
<protein>
    <submittedName>
        <fullName evidence="7">Uncharacterized protein</fullName>
    </submittedName>
</protein>
<evidence type="ECO:0000256" key="5">
    <source>
        <dbReference type="ARBA" id="ARBA00022729"/>
    </source>
</evidence>
<dbReference type="PANTHER" id="PTHR39112:SF1">
    <property type="entry name" value="PROTEIN RALF-LIKE 27"/>
    <property type="match status" value="1"/>
</dbReference>
<dbReference type="GO" id="GO:0005179">
    <property type="term" value="F:hormone activity"/>
    <property type="evidence" value="ECO:0007669"/>
    <property type="project" value="UniProtKB-KW"/>
</dbReference>
<organism evidence="7">
    <name type="scientific">Salix viminalis</name>
    <name type="common">Common osier</name>
    <name type="synonym">Basket willow</name>
    <dbReference type="NCBI Taxonomy" id="40686"/>
    <lineage>
        <taxon>Eukaryota</taxon>
        <taxon>Viridiplantae</taxon>
        <taxon>Streptophyta</taxon>
        <taxon>Embryophyta</taxon>
        <taxon>Tracheophyta</taxon>
        <taxon>Spermatophyta</taxon>
        <taxon>Magnoliopsida</taxon>
        <taxon>eudicotyledons</taxon>
        <taxon>Gunneridae</taxon>
        <taxon>Pentapetalae</taxon>
        <taxon>rosids</taxon>
        <taxon>fabids</taxon>
        <taxon>Malpighiales</taxon>
        <taxon>Salicaceae</taxon>
        <taxon>Saliceae</taxon>
        <taxon>Salix</taxon>
    </lineage>
</organism>
<evidence type="ECO:0000256" key="6">
    <source>
        <dbReference type="ARBA" id="ARBA00023157"/>
    </source>
</evidence>
<evidence type="ECO:0000313" key="7">
    <source>
        <dbReference type="EMBL" id="VFU60031.1"/>
    </source>
</evidence>
<dbReference type="InterPro" id="IPR039252">
    <property type="entry name" value="RALFL27"/>
</dbReference>
<dbReference type="GO" id="GO:0005576">
    <property type="term" value="C:extracellular region"/>
    <property type="evidence" value="ECO:0007669"/>
    <property type="project" value="UniProtKB-SubCell"/>
</dbReference>
<dbReference type="InterPro" id="IPR008801">
    <property type="entry name" value="RALF"/>
</dbReference>
<dbReference type="PANTHER" id="PTHR39112">
    <property type="entry name" value="PROTEIN RALF-LIKE 27-RELATED"/>
    <property type="match status" value="1"/>
</dbReference>
<dbReference type="Pfam" id="PF05498">
    <property type="entry name" value="RALF"/>
    <property type="match status" value="1"/>
</dbReference>
<comment type="subcellular location">
    <subcellularLocation>
        <location evidence="1">Secreted</location>
    </subcellularLocation>
</comment>
<keyword evidence="3" id="KW-0964">Secreted</keyword>
<gene>
    <name evidence="7" type="ORF">SVIM_LOCUS443963</name>
</gene>
<name>A0A6N2NDW8_SALVM</name>
<evidence type="ECO:0000256" key="1">
    <source>
        <dbReference type="ARBA" id="ARBA00004613"/>
    </source>
</evidence>
<reference evidence="7" key="1">
    <citation type="submission" date="2019-03" db="EMBL/GenBank/DDBJ databases">
        <authorList>
            <person name="Mank J."/>
            <person name="Almeida P."/>
        </authorList>
    </citation>
    <scope>NUCLEOTIDE SEQUENCE</scope>
    <source>
        <strain evidence="7">78183</strain>
    </source>
</reference>
<comment type="similarity">
    <text evidence="2">Belongs to the plant rapid alkalinization factor (RALF) family.</text>
</comment>
<evidence type="ECO:0000256" key="4">
    <source>
        <dbReference type="ARBA" id="ARBA00022702"/>
    </source>
</evidence>
<keyword evidence="5" id="KW-0732">Signal</keyword>
<dbReference type="GO" id="GO:0040008">
    <property type="term" value="P:regulation of growth"/>
    <property type="evidence" value="ECO:0007669"/>
    <property type="project" value="UniProtKB-ARBA"/>
</dbReference>
<proteinExistence type="inferred from homology"/>
<accession>A0A6N2NDW8</accession>
<sequence length="101" mass="11363">MESEVHQRLIASQSQFITYPRLEQQPVCKAPIYGNCVKPVNSLSRPCTVYNRCKHDEAGADHNEEAGADNEREDQIEAEQGINKLPNMDTIVGVLENDSYN</sequence>